<proteinExistence type="predicted"/>
<dbReference type="Proteomes" id="UP000708208">
    <property type="component" value="Unassembled WGS sequence"/>
</dbReference>
<sequence>TIALTFGVNCIFPFFVSYTVTVGANGALTFIDFFAPCQWCLYCAGVGLIVVGANEVCRIKQLSFQACIFTNFGLIGFG</sequence>
<organism evidence="1 2">
    <name type="scientific">Allacma fusca</name>
    <dbReference type="NCBI Taxonomy" id="39272"/>
    <lineage>
        <taxon>Eukaryota</taxon>
        <taxon>Metazoa</taxon>
        <taxon>Ecdysozoa</taxon>
        <taxon>Arthropoda</taxon>
        <taxon>Hexapoda</taxon>
        <taxon>Collembola</taxon>
        <taxon>Symphypleona</taxon>
        <taxon>Sminthuridae</taxon>
        <taxon>Allacma</taxon>
    </lineage>
</organism>
<dbReference type="AlphaFoldDB" id="A0A8J2KM44"/>
<gene>
    <name evidence="1" type="ORF">AFUS01_LOCUS17189</name>
</gene>
<name>A0A8J2KM44_9HEXA</name>
<evidence type="ECO:0000313" key="2">
    <source>
        <dbReference type="Proteomes" id="UP000708208"/>
    </source>
</evidence>
<dbReference type="EMBL" id="CAJVCH010162960">
    <property type="protein sequence ID" value="CAG7728410.1"/>
    <property type="molecule type" value="Genomic_DNA"/>
</dbReference>
<accession>A0A8J2KM44</accession>
<evidence type="ECO:0000313" key="1">
    <source>
        <dbReference type="EMBL" id="CAG7728410.1"/>
    </source>
</evidence>
<comment type="caution">
    <text evidence="1">The sequence shown here is derived from an EMBL/GenBank/DDBJ whole genome shotgun (WGS) entry which is preliminary data.</text>
</comment>
<protein>
    <submittedName>
        <fullName evidence="1">Uncharacterized protein</fullName>
    </submittedName>
</protein>
<keyword evidence="2" id="KW-1185">Reference proteome</keyword>
<reference evidence="1" key="1">
    <citation type="submission" date="2021-06" db="EMBL/GenBank/DDBJ databases">
        <authorList>
            <person name="Hodson N. C."/>
            <person name="Mongue J. A."/>
            <person name="Jaron S. K."/>
        </authorList>
    </citation>
    <scope>NUCLEOTIDE SEQUENCE</scope>
</reference>
<feature type="non-terminal residue" evidence="1">
    <location>
        <position position="1"/>
    </location>
</feature>